<evidence type="ECO:0000256" key="1">
    <source>
        <dbReference type="SAM" id="MobiDB-lite"/>
    </source>
</evidence>
<protein>
    <submittedName>
        <fullName evidence="2">Uncharacterized protein</fullName>
    </submittedName>
</protein>
<dbReference type="AlphaFoldDB" id="A0A0A9FDL3"/>
<name>A0A0A9FDL3_ARUDO</name>
<accession>A0A0A9FDL3</accession>
<evidence type="ECO:0000313" key="2">
    <source>
        <dbReference type="EMBL" id="JAE06358.1"/>
    </source>
</evidence>
<feature type="region of interest" description="Disordered" evidence="1">
    <location>
        <begin position="1"/>
        <end position="30"/>
    </location>
</feature>
<feature type="compositionally biased region" description="Pro residues" evidence="1">
    <location>
        <begin position="1"/>
        <end position="16"/>
    </location>
</feature>
<reference evidence="2" key="1">
    <citation type="submission" date="2014-09" db="EMBL/GenBank/DDBJ databases">
        <authorList>
            <person name="Magalhaes I.L.F."/>
            <person name="Oliveira U."/>
            <person name="Santos F.R."/>
            <person name="Vidigal T.H.D.A."/>
            <person name="Brescovit A.D."/>
            <person name="Santos A.J."/>
        </authorList>
    </citation>
    <scope>NUCLEOTIDE SEQUENCE</scope>
    <source>
        <tissue evidence="2">Shoot tissue taken approximately 20 cm above the soil surface</tissue>
    </source>
</reference>
<organism evidence="2">
    <name type="scientific">Arundo donax</name>
    <name type="common">Giant reed</name>
    <name type="synonym">Donax arundinaceus</name>
    <dbReference type="NCBI Taxonomy" id="35708"/>
    <lineage>
        <taxon>Eukaryota</taxon>
        <taxon>Viridiplantae</taxon>
        <taxon>Streptophyta</taxon>
        <taxon>Embryophyta</taxon>
        <taxon>Tracheophyta</taxon>
        <taxon>Spermatophyta</taxon>
        <taxon>Magnoliopsida</taxon>
        <taxon>Liliopsida</taxon>
        <taxon>Poales</taxon>
        <taxon>Poaceae</taxon>
        <taxon>PACMAD clade</taxon>
        <taxon>Arundinoideae</taxon>
        <taxon>Arundineae</taxon>
        <taxon>Arundo</taxon>
    </lineage>
</organism>
<sequence length="51" mass="5065">MPSSSPPAPPPPPKSPPAASSADATPRGSLARTFPRFDVDAAGLPPPLAFA</sequence>
<dbReference type="EMBL" id="GBRH01191538">
    <property type="protein sequence ID" value="JAE06358.1"/>
    <property type="molecule type" value="Transcribed_RNA"/>
</dbReference>
<reference evidence="2" key="2">
    <citation type="journal article" date="2015" name="Data Brief">
        <title>Shoot transcriptome of the giant reed, Arundo donax.</title>
        <authorList>
            <person name="Barrero R.A."/>
            <person name="Guerrero F.D."/>
            <person name="Moolhuijzen P."/>
            <person name="Goolsby J.A."/>
            <person name="Tidwell J."/>
            <person name="Bellgard S.E."/>
            <person name="Bellgard M.I."/>
        </authorList>
    </citation>
    <scope>NUCLEOTIDE SEQUENCE</scope>
    <source>
        <tissue evidence="2">Shoot tissue taken approximately 20 cm above the soil surface</tissue>
    </source>
</reference>
<proteinExistence type="predicted"/>